<dbReference type="Gene3D" id="1.20.1250.20">
    <property type="entry name" value="MFS general substrate transporter like domains"/>
    <property type="match status" value="1"/>
</dbReference>
<dbReference type="CDD" id="cd06174">
    <property type="entry name" value="MFS"/>
    <property type="match status" value="1"/>
</dbReference>
<reference evidence="7" key="1">
    <citation type="submission" date="2019-03" db="EMBL/GenBank/DDBJ databases">
        <title>Aquabacterium pictum sp.nov., the first bacteriochlorophyll a-containing freshwater bacterium in the genus Aquabacterium of the class Betaproteobacteria.</title>
        <authorList>
            <person name="Hirose S."/>
            <person name="Tank M."/>
            <person name="Hara E."/>
            <person name="Tamaki H."/>
            <person name="Takaichi S."/>
            <person name="Haruta S."/>
            <person name="Hanada S."/>
        </authorList>
    </citation>
    <scope>NUCLEOTIDE SEQUENCE [LARGE SCALE GENOMIC DNA]</scope>
    <source>
        <strain evidence="7">W35</strain>
    </source>
</reference>
<dbReference type="InterPro" id="IPR011701">
    <property type="entry name" value="MFS"/>
</dbReference>
<evidence type="ECO:0000256" key="2">
    <source>
        <dbReference type="ARBA" id="ARBA00022989"/>
    </source>
</evidence>
<feature type="transmembrane region" description="Helical" evidence="4">
    <location>
        <begin position="368"/>
        <end position="390"/>
    </location>
</feature>
<evidence type="ECO:0000313" key="7">
    <source>
        <dbReference type="Proteomes" id="UP000301751"/>
    </source>
</evidence>
<sequence>MSRPGASPWPLVGLLYLCGLLAAAQLGKLSALAPLVAAALGLGLPLVALAISLIELGGATLGTVAGLLAQRLGLARCLRWGVGALALAGLGGALAQGAVGLFGWRLLEAVGYLGVIVSAPVLIARHAARTGGAAGARTQGLALTLWSTFVPVGMALGAWGSAGAAVWLGWRGAVALGGGVALLLWAVLWRSRLPADGGSVTADPPPASPPALTPALWCLALAFGGFALFEVGMLGLLPTLLVQQAGLSAAAAGQWTGLAALAAVGGSASAALLLRHGTGLRGPVLLSLGLPPLLLFGVFTNAPQPALAIGLAVLLNMLGGVFASLTFALLPRLAAGPGQLVRANGLLAQCGASGSLLGPPAMAACVQLGGWPAAAGLGLLVSLAALPLAWRALRAA</sequence>
<feature type="transmembrane region" description="Helical" evidence="4">
    <location>
        <begin position="306"/>
        <end position="331"/>
    </location>
</feature>
<organism evidence="6 7">
    <name type="scientific">Pseudaquabacterium pictum</name>
    <dbReference type="NCBI Taxonomy" id="2315236"/>
    <lineage>
        <taxon>Bacteria</taxon>
        <taxon>Pseudomonadati</taxon>
        <taxon>Pseudomonadota</taxon>
        <taxon>Betaproteobacteria</taxon>
        <taxon>Burkholderiales</taxon>
        <taxon>Sphaerotilaceae</taxon>
        <taxon>Pseudaquabacterium</taxon>
    </lineage>
</organism>
<keyword evidence="7" id="KW-1185">Reference proteome</keyword>
<dbReference type="GO" id="GO:0022857">
    <property type="term" value="F:transmembrane transporter activity"/>
    <property type="evidence" value="ECO:0007669"/>
    <property type="project" value="InterPro"/>
</dbReference>
<dbReference type="EMBL" id="BJCL01000001">
    <property type="protein sequence ID" value="GCL61089.1"/>
    <property type="molecule type" value="Genomic_DNA"/>
</dbReference>
<evidence type="ECO:0000313" key="6">
    <source>
        <dbReference type="EMBL" id="GCL61089.1"/>
    </source>
</evidence>
<feature type="transmembrane region" description="Helical" evidence="4">
    <location>
        <begin position="215"/>
        <end position="237"/>
    </location>
</feature>
<evidence type="ECO:0000256" key="3">
    <source>
        <dbReference type="ARBA" id="ARBA00023136"/>
    </source>
</evidence>
<dbReference type="SUPFAM" id="SSF103473">
    <property type="entry name" value="MFS general substrate transporter"/>
    <property type="match status" value="1"/>
</dbReference>
<comment type="caution">
    <text evidence="6">The sequence shown here is derived from an EMBL/GenBank/DDBJ whole genome shotgun (WGS) entry which is preliminary data.</text>
</comment>
<dbReference type="OrthoDB" id="8586858at2"/>
<dbReference type="InterPro" id="IPR036259">
    <property type="entry name" value="MFS_trans_sf"/>
</dbReference>
<keyword evidence="1 4" id="KW-0812">Transmembrane</keyword>
<keyword evidence="2 4" id="KW-1133">Transmembrane helix</keyword>
<dbReference type="Pfam" id="PF07690">
    <property type="entry name" value="MFS_1"/>
    <property type="match status" value="1"/>
</dbReference>
<feature type="domain" description="Major facilitator superfamily (MFS) profile" evidence="5">
    <location>
        <begin position="11"/>
        <end position="396"/>
    </location>
</feature>
<proteinExistence type="predicted"/>
<feature type="transmembrane region" description="Helical" evidence="4">
    <location>
        <begin position="257"/>
        <end position="275"/>
    </location>
</feature>
<feature type="transmembrane region" description="Helical" evidence="4">
    <location>
        <begin position="168"/>
        <end position="189"/>
    </location>
</feature>
<dbReference type="Proteomes" id="UP000301751">
    <property type="component" value="Unassembled WGS sequence"/>
</dbReference>
<name>A0A480AH49_9BURK</name>
<feature type="transmembrane region" description="Helical" evidence="4">
    <location>
        <begin position="110"/>
        <end position="128"/>
    </location>
</feature>
<evidence type="ECO:0000256" key="1">
    <source>
        <dbReference type="ARBA" id="ARBA00022692"/>
    </source>
</evidence>
<accession>A0A480AH49</accession>
<gene>
    <name evidence="6" type="ORF">AQPW35_01700</name>
</gene>
<dbReference type="AlphaFoldDB" id="A0A480AH49"/>
<feature type="transmembrane region" description="Helical" evidence="4">
    <location>
        <begin position="140"/>
        <end position="162"/>
    </location>
</feature>
<evidence type="ECO:0000256" key="4">
    <source>
        <dbReference type="SAM" id="Phobius"/>
    </source>
</evidence>
<keyword evidence="3 4" id="KW-0472">Membrane</keyword>
<feature type="transmembrane region" description="Helical" evidence="4">
    <location>
        <begin position="48"/>
        <end position="68"/>
    </location>
</feature>
<feature type="transmembrane region" description="Helical" evidence="4">
    <location>
        <begin position="80"/>
        <end position="104"/>
    </location>
</feature>
<protein>
    <submittedName>
        <fullName evidence="6">MFS transporter</fullName>
    </submittedName>
</protein>
<dbReference type="PROSITE" id="PS50850">
    <property type="entry name" value="MFS"/>
    <property type="match status" value="1"/>
</dbReference>
<dbReference type="RefSeq" id="WP_137730872.1">
    <property type="nucleotide sequence ID" value="NZ_BJCL01000001.1"/>
</dbReference>
<evidence type="ECO:0000259" key="5">
    <source>
        <dbReference type="PROSITE" id="PS50850"/>
    </source>
</evidence>
<dbReference type="InterPro" id="IPR020846">
    <property type="entry name" value="MFS_dom"/>
</dbReference>